<dbReference type="SUPFAM" id="SSF53474">
    <property type="entry name" value="alpha/beta-Hydrolases"/>
    <property type="match status" value="1"/>
</dbReference>
<dbReference type="PRINTS" id="PR00793">
    <property type="entry name" value="PROAMNOPTASE"/>
</dbReference>
<evidence type="ECO:0000256" key="1">
    <source>
        <dbReference type="ARBA" id="ARBA00010088"/>
    </source>
</evidence>
<sequence length="472" mass="53157">MAFSGKVSVPPAAIVRNVRHIVTGPFLVTEYLFSVPLDYNNPSKGQVQLFARSATKHEPSIVGAASNQQHSQRPWLVYLQGGPGFGCPEPQDSSLTRFVINKGYQILYLDYRGVGLSSPLTVDTIPTTSSDSISGQVAYMKLFRQDNNVRDLEAVRQALTAPVVDPLKRKWSIFGQSFGGFVALTYLSQYPEGLREVFMTGGLAPISRAPKEVYQSTFKKICQRNKAYYDKFPEDVQVVHRVAGWLQSQDSGSVELPAGGRLSPRRLLTLGHMFGFHGGLDNVHAMLLRMDMDLAQYKRLTRPTLAQFETYLPFDTCPIYAVLHEAIYCHRTGVASNWAAQHVGQEHEHFRWLLDDRELTKNLEDESKPLFFTGEMIFPFMFNDYPELGKLKAAAQRLAEYDQWDDLYDEQQLANNEVPVYAASYIDDMYVDYDLARETAGKVKGIKTFETNIKSADQIAGIENGDDDDDDD</sequence>
<evidence type="ECO:0000256" key="2">
    <source>
        <dbReference type="ARBA" id="ARBA00022801"/>
    </source>
</evidence>
<dbReference type="InterPro" id="IPR051601">
    <property type="entry name" value="Serine_prot/Carboxylest_S33"/>
</dbReference>
<proteinExistence type="inferred from homology"/>
<name>A0A9W9D2H6_9PEZI</name>
<protein>
    <recommendedName>
        <fullName evidence="3">AB hydrolase-1 domain-containing protein</fullName>
    </recommendedName>
</protein>
<comment type="similarity">
    <text evidence="1">Belongs to the peptidase S33 family.</text>
</comment>
<dbReference type="GO" id="GO:0006508">
    <property type="term" value="P:proteolysis"/>
    <property type="evidence" value="ECO:0007669"/>
    <property type="project" value="InterPro"/>
</dbReference>
<gene>
    <name evidence="4" type="ORF">N0V93_001189</name>
</gene>
<evidence type="ECO:0000313" key="5">
    <source>
        <dbReference type="Proteomes" id="UP001140453"/>
    </source>
</evidence>
<dbReference type="InterPro" id="IPR000073">
    <property type="entry name" value="AB_hydrolase_1"/>
</dbReference>
<dbReference type="Proteomes" id="UP001140453">
    <property type="component" value="Unassembled WGS sequence"/>
</dbReference>
<organism evidence="4 5">
    <name type="scientific">Gnomoniopsis smithogilvyi</name>
    <dbReference type="NCBI Taxonomy" id="1191159"/>
    <lineage>
        <taxon>Eukaryota</taxon>
        <taxon>Fungi</taxon>
        <taxon>Dikarya</taxon>
        <taxon>Ascomycota</taxon>
        <taxon>Pezizomycotina</taxon>
        <taxon>Sordariomycetes</taxon>
        <taxon>Sordariomycetidae</taxon>
        <taxon>Diaporthales</taxon>
        <taxon>Gnomoniaceae</taxon>
        <taxon>Gnomoniopsis</taxon>
    </lineage>
</organism>
<reference evidence="4" key="1">
    <citation type="submission" date="2022-10" db="EMBL/GenBank/DDBJ databases">
        <title>Tapping the CABI collections for fungal endophytes: first genome assemblies for Collariella, Neodidymelliopsis, Ascochyta clinopodiicola, Didymella pomorum, Didymosphaeria variabile, Neocosmospora piperis and Neocucurbitaria cava.</title>
        <authorList>
            <person name="Hill R."/>
        </authorList>
    </citation>
    <scope>NUCLEOTIDE SEQUENCE</scope>
    <source>
        <strain evidence="4">IMI 355082</strain>
    </source>
</reference>
<dbReference type="Gene3D" id="3.40.50.1820">
    <property type="entry name" value="alpha/beta hydrolase"/>
    <property type="match status" value="1"/>
</dbReference>
<dbReference type="InterPro" id="IPR002410">
    <property type="entry name" value="Peptidase_S33"/>
</dbReference>
<accession>A0A9W9D2H6</accession>
<dbReference type="EMBL" id="JAPEVB010000001">
    <property type="protein sequence ID" value="KAJ4396966.1"/>
    <property type="molecule type" value="Genomic_DNA"/>
</dbReference>
<dbReference type="AlphaFoldDB" id="A0A9W9D2H6"/>
<evidence type="ECO:0000313" key="4">
    <source>
        <dbReference type="EMBL" id="KAJ4396966.1"/>
    </source>
</evidence>
<dbReference type="PANTHER" id="PTHR43248">
    <property type="entry name" value="2-SUCCINYL-6-HYDROXY-2,4-CYCLOHEXADIENE-1-CARBOXYLATE SYNTHASE"/>
    <property type="match status" value="1"/>
</dbReference>
<evidence type="ECO:0000259" key="3">
    <source>
        <dbReference type="Pfam" id="PF00561"/>
    </source>
</evidence>
<dbReference type="PANTHER" id="PTHR43248:SF2">
    <property type="entry name" value="PROLYL AMINOPEPTIDASE"/>
    <property type="match status" value="1"/>
</dbReference>
<dbReference type="InterPro" id="IPR029058">
    <property type="entry name" value="AB_hydrolase_fold"/>
</dbReference>
<dbReference type="OrthoDB" id="1898734at2759"/>
<feature type="domain" description="AB hydrolase-1" evidence="3">
    <location>
        <begin position="74"/>
        <end position="240"/>
    </location>
</feature>
<dbReference type="GO" id="GO:0008233">
    <property type="term" value="F:peptidase activity"/>
    <property type="evidence" value="ECO:0007669"/>
    <property type="project" value="InterPro"/>
</dbReference>
<dbReference type="Pfam" id="PF00561">
    <property type="entry name" value="Abhydrolase_1"/>
    <property type="match status" value="1"/>
</dbReference>
<keyword evidence="5" id="KW-1185">Reference proteome</keyword>
<keyword evidence="2" id="KW-0378">Hydrolase</keyword>
<comment type="caution">
    <text evidence="4">The sequence shown here is derived from an EMBL/GenBank/DDBJ whole genome shotgun (WGS) entry which is preliminary data.</text>
</comment>